<dbReference type="PROSITE" id="PS51257">
    <property type="entry name" value="PROKAR_LIPOPROTEIN"/>
    <property type="match status" value="1"/>
</dbReference>
<dbReference type="AlphaFoldDB" id="A0A558BVJ0"/>
<reference evidence="5 6" key="1">
    <citation type="submission" date="2019-07" db="EMBL/GenBank/DDBJ databases">
        <title>Hymenobacter sp. straun FUR1 Genome sequencing and assembly.</title>
        <authorList>
            <person name="Chhetri G."/>
        </authorList>
    </citation>
    <scope>NUCLEOTIDE SEQUENCE [LARGE SCALE GENOMIC DNA]</scope>
    <source>
        <strain evidence="5 6">Fur1</strain>
    </source>
</reference>
<dbReference type="Pfam" id="PF25954">
    <property type="entry name" value="Beta-barrel_RND_2"/>
    <property type="match status" value="1"/>
</dbReference>
<dbReference type="EMBL" id="VMRJ01000003">
    <property type="protein sequence ID" value="TVT40534.1"/>
    <property type="molecule type" value="Genomic_DNA"/>
</dbReference>
<dbReference type="Proteomes" id="UP000317624">
    <property type="component" value="Unassembled WGS sequence"/>
</dbReference>
<accession>A0A558BVJ0</accession>
<dbReference type="InterPro" id="IPR006143">
    <property type="entry name" value="RND_pump_MFP"/>
</dbReference>
<feature type="domain" description="CzcB-like barrel-sandwich hybrid" evidence="4">
    <location>
        <begin position="72"/>
        <end position="206"/>
    </location>
</feature>
<dbReference type="InterPro" id="IPR058647">
    <property type="entry name" value="BSH_CzcB-like"/>
</dbReference>
<comment type="caution">
    <text evidence="5">The sequence shown here is derived from an EMBL/GenBank/DDBJ whole genome shotgun (WGS) entry which is preliminary data.</text>
</comment>
<dbReference type="NCBIfam" id="TIGR01730">
    <property type="entry name" value="RND_mfp"/>
    <property type="match status" value="1"/>
</dbReference>
<evidence type="ECO:0000259" key="4">
    <source>
        <dbReference type="Pfam" id="PF25973"/>
    </source>
</evidence>
<dbReference type="FunFam" id="2.40.30.170:FF:000010">
    <property type="entry name" value="Efflux RND transporter periplasmic adaptor subunit"/>
    <property type="match status" value="1"/>
</dbReference>
<proteinExistence type="inferred from homology"/>
<evidence type="ECO:0000256" key="2">
    <source>
        <dbReference type="ARBA" id="ARBA00022448"/>
    </source>
</evidence>
<dbReference type="PANTHER" id="PTHR30097:SF4">
    <property type="entry name" value="SLR6042 PROTEIN"/>
    <property type="match status" value="1"/>
</dbReference>
<keyword evidence="2" id="KW-0813">Transport</keyword>
<dbReference type="SUPFAM" id="SSF111369">
    <property type="entry name" value="HlyD-like secretion proteins"/>
    <property type="match status" value="1"/>
</dbReference>
<feature type="domain" description="CusB-like beta-barrel" evidence="3">
    <location>
        <begin position="218"/>
        <end position="295"/>
    </location>
</feature>
<dbReference type="GO" id="GO:0022857">
    <property type="term" value="F:transmembrane transporter activity"/>
    <property type="evidence" value="ECO:0007669"/>
    <property type="project" value="InterPro"/>
</dbReference>
<keyword evidence="6" id="KW-1185">Reference proteome</keyword>
<dbReference type="PANTHER" id="PTHR30097">
    <property type="entry name" value="CATION EFFLUX SYSTEM PROTEIN CUSB"/>
    <property type="match status" value="1"/>
</dbReference>
<sequence length="367" mass="39712">MQRYFLPILLLAAGFSACSERPAEAPASRPAAAAPMLSDSLLARIALDTVRQQPVVNELKLTAKIAYDEARVNKVYPLVGGIVTKVNVTLGQYVQAGQVLAEIESSDIATFRSEATTASVDLAKARQELASTKELYTDGLASAREYKLAQQEVRRAQAEVQKNSQIEAIYGTQAGQSAARYLVKAPAAGYVVEKTVNPRTQLRADNDQPSFVISDLKTVWALGSVYEDDISRVRPGTPAIVKTLAYPNEPVTGKIDNAFSALDPESRVMTVRVPLPNPANKLKPEMFATITVASATGARKLSVPSSALVFERSRSYVLVFHDRQHVETRPVETAGTTAGRTYLNGGVVPGERVVSRNALLAYHTLNQ</sequence>
<dbReference type="GO" id="GO:0030313">
    <property type="term" value="C:cell envelope"/>
    <property type="evidence" value="ECO:0007669"/>
    <property type="project" value="TreeGrafter"/>
</dbReference>
<dbReference type="GO" id="GO:0016020">
    <property type="term" value="C:membrane"/>
    <property type="evidence" value="ECO:0007669"/>
    <property type="project" value="InterPro"/>
</dbReference>
<protein>
    <submittedName>
        <fullName evidence="5">Efflux RND transporter periplasmic adaptor subunit</fullName>
    </submittedName>
</protein>
<gene>
    <name evidence="5" type="ORF">FNT36_13745</name>
</gene>
<evidence type="ECO:0000313" key="6">
    <source>
        <dbReference type="Proteomes" id="UP000317624"/>
    </source>
</evidence>
<evidence type="ECO:0000259" key="3">
    <source>
        <dbReference type="Pfam" id="PF25954"/>
    </source>
</evidence>
<name>A0A558BVJ0_9BACT</name>
<evidence type="ECO:0000313" key="5">
    <source>
        <dbReference type="EMBL" id="TVT40534.1"/>
    </source>
</evidence>
<dbReference type="Gene3D" id="2.40.420.20">
    <property type="match status" value="1"/>
</dbReference>
<dbReference type="InterPro" id="IPR051909">
    <property type="entry name" value="MFP_Cation_Efflux"/>
</dbReference>
<dbReference type="InterPro" id="IPR058792">
    <property type="entry name" value="Beta-barrel_RND_2"/>
</dbReference>
<dbReference type="OrthoDB" id="4401807at2"/>
<dbReference type="Pfam" id="PF25973">
    <property type="entry name" value="BSH_CzcB"/>
    <property type="match status" value="1"/>
</dbReference>
<organism evidence="5 6">
    <name type="scientific">Hymenobacter setariae</name>
    <dbReference type="NCBI Taxonomy" id="2594794"/>
    <lineage>
        <taxon>Bacteria</taxon>
        <taxon>Pseudomonadati</taxon>
        <taxon>Bacteroidota</taxon>
        <taxon>Cytophagia</taxon>
        <taxon>Cytophagales</taxon>
        <taxon>Hymenobacteraceae</taxon>
        <taxon>Hymenobacter</taxon>
    </lineage>
</organism>
<comment type="similarity">
    <text evidence="1">Belongs to the membrane fusion protein (MFP) (TC 8.A.1) family.</text>
</comment>
<dbReference type="GO" id="GO:0015679">
    <property type="term" value="P:plasma membrane copper ion transport"/>
    <property type="evidence" value="ECO:0007669"/>
    <property type="project" value="TreeGrafter"/>
</dbReference>
<dbReference type="RefSeq" id="WP_144848577.1">
    <property type="nucleotide sequence ID" value="NZ_VMRJ01000003.1"/>
</dbReference>
<evidence type="ECO:0000256" key="1">
    <source>
        <dbReference type="ARBA" id="ARBA00009477"/>
    </source>
</evidence>
<dbReference type="Gene3D" id="2.40.50.100">
    <property type="match status" value="1"/>
</dbReference>
<dbReference type="GO" id="GO:0060003">
    <property type="term" value="P:copper ion export"/>
    <property type="evidence" value="ECO:0007669"/>
    <property type="project" value="TreeGrafter"/>
</dbReference>
<dbReference type="Gene3D" id="2.40.30.170">
    <property type="match status" value="1"/>
</dbReference>